<dbReference type="InterPro" id="IPR002818">
    <property type="entry name" value="DJ-1/PfpI"/>
</dbReference>
<dbReference type="Pfam" id="PF01965">
    <property type="entry name" value="DJ-1_PfpI"/>
    <property type="match status" value="1"/>
</dbReference>
<dbReference type="PROSITE" id="PS01124">
    <property type="entry name" value="HTH_ARAC_FAMILY_2"/>
    <property type="match status" value="1"/>
</dbReference>
<sequence>MTTQSVEIGIVLYPGAQFSAVLGLTDLFSVANRMALKRTHGPLPRLRISHWQPTPDCASVVRVFDSTPQPQEHLTVLLVPPSLDAPIAPQAAAPLVPWLRQQHQSGVVLCSVCAGAFLLGETGVLDGRKATTHWLYTSHFHARFPKVRLDTSRLVIDDGDIVTAGGAMAWTDLGLRLVDRYLGASVMLETARLLLIDPPGREQCYYSAFAPDLKHGDRAILTVQHWLHAADGQEIVLSRLAEMALLEERTFLRRFKKATGMTTGEYVQRLRVGRAKELLQTTKLPLERIAWDIGYNDASALRKVFLKIVGLPPGEYRQRFSVHSPVPTPRSSSLPPDSDCLP</sequence>
<keyword evidence="3" id="KW-0804">Transcription</keyword>
<dbReference type="Pfam" id="PF12833">
    <property type="entry name" value="HTH_18"/>
    <property type="match status" value="1"/>
</dbReference>
<gene>
    <name evidence="6" type="ORF">SAMN02745117_01709</name>
</gene>
<dbReference type="AlphaFoldDB" id="A0A1M5AMG8"/>
<evidence type="ECO:0000256" key="1">
    <source>
        <dbReference type="ARBA" id="ARBA00023015"/>
    </source>
</evidence>
<proteinExistence type="predicted"/>
<keyword evidence="2 6" id="KW-0238">DNA-binding</keyword>
<dbReference type="InterPro" id="IPR009057">
    <property type="entry name" value="Homeodomain-like_sf"/>
</dbReference>
<dbReference type="SMART" id="SM00342">
    <property type="entry name" value="HTH_ARAC"/>
    <property type="match status" value="1"/>
</dbReference>
<dbReference type="InterPro" id="IPR029062">
    <property type="entry name" value="Class_I_gatase-like"/>
</dbReference>
<reference evidence="6 7" key="1">
    <citation type="submission" date="2016-11" db="EMBL/GenBank/DDBJ databases">
        <authorList>
            <person name="Jaros S."/>
            <person name="Januszkiewicz K."/>
            <person name="Wedrychowicz H."/>
        </authorList>
    </citation>
    <scope>NUCLEOTIDE SEQUENCE [LARGE SCALE GENOMIC DNA]</scope>
    <source>
        <strain evidence="6 7">DSM 16112</strain>
    </source>
</reference>
<dbReference type="SUPFAM" id="SSF46689">
    <property type="entry name" value="Homeodomain-like"/>
    <property type="match status" value="2"/>
</dbReference>
<dbReference type="InterPro" id="IPR052158">
    <property type="entry name" value="INH-QAR"/>
</dbReference>
<evidence type="ECO:0000256" key="4">
    <source>
        <dbReference type="SAM" id="MobiDB-lite"/>
    </source>
</evidence>
<accession>A0A1M5AMG8</accession>
<dbReference type="CDD" id="cd03138">
    <property type="entry name" value="GATase1_AraC_2"/>
    <property type="match status" value="1"/>
</dbReference>
<evidence type="ECO:0000256" key="2">
    <source>
        <dbReference type="ARBA" id="ARBA00023125"/>
    </source>
</evidence>
<feature type="compositionally biased region" description="Low complexity" evidence="4">
    <location>
        <begin position="329"/>
        <end position="342"/>
    </location>
</feature>
<dbReference type="STRING" id="1122156.SAMN02745117_01709"/>
<feature type="region of interest" description="Disordered" evidence="4">
    <location>
        <begin position="320"/>
        <end position="342"/>
    </location>
</feature>
<dbReference type="RefSeq" id="WP_073356278.1">
    <property type="nucleotide sequence ID" value="NZ_FQUZ01000018.1"/>
</dbReference>
<dbReference type="OrthoDB" id="8543772at2"/>
<keyword evidence="7" id="KW-1185">Reference proteome</keyword>
<keyword evidence="1" id="KW-0805">Transcription regulation</keyword>
<dbReference type="Gene3D" id="1.10.10.60">
    <property type="entry name" value="Homeodomain-like"/>
    <property type="match status" value="2"/>
</dbReference>
<dbReference type="EMBL" id="FQUZ01000018">
    <property type="protein sequence ID" value="SHF31433.1"/>
    <property type="molecule type" value="Genomic_DNA"/>
</dbReference>
<dbReference type="InterPro" id="IPR018060">
    <property type="entry name" value="HTH_AraC"/>
</dbReference>
<dbReference type="GO" id="GO:0043565">
    <property type="term" value="F:sequence-specific DNA binding"/>
    <property type="evidence" value="ECO:0007669"/>
    <property type="project" value="InterPro"/>
</dbReference>
<dbReference type="PROSITE" id="PS00041">
    <property type="entry name" value="HTH_ARAC_FAMILY_1"/>
    <property type="match status" value="1"/>
</dbReference>
<dbReference type="PANTHER" id="PTHR43130">
    <property type="entry name" value="ARAC-FAMILY TRANSCRIPTIONAL REGULATOR"/>
    <property type="match status" value="1"/>
</dbReference>
<dbReference type="Proteomes" id="UP000184327">
    <property type="component" value="Unassembled WGS sequence"/>
</dbReference>
<organism evidence="6 7">
    <name type="scientific">Lampropedia hyalina DSM 16112</name>
    <dbReference type="NCBI Taxonomy" id="1122156"/>
    <lineage>
        <taxon>Bacteria</taxon>
        <taxon>Pseudomonadati</taxon>
        <taxon>Pseudomonadota</taxon>
        <taxon>Betaproteobacteria</taxon>
        <taxon>Burkholderiales</taxon>
        <taxon>Comamonadaceae</taxon>
        <taxon>Lampropedia</taxon>
    </lineage>
</organism>
<dbReference type="GO" id="GO:0003700">
    <property type="term" value="F:DNA-binding transcription factor activity"/>
    <property type="evidence" value="ECO:0007669"/>
    <property type="project" value="InterPro"/>
</dbReference>
<evidence type="ECO:0000313" key="6">
    <source>
        <dbReference type="EMBL" id="SHF31433.1"/>
    </source>
</evidence>
<dbReference type="Gene3D" id="3.40.50.880">
    <property type="match status" value="1"/>
</dbReference>
<evidence type="ECO:0000313" key="7">
    <source>
        <dbReference type="Proteomes" id="UP000184327"/>
    </source>
</evidence>
<dbReference type="SUPFAM" id="SSF52317">
    <property type="entry name" value="Class I glutamine amidotransferase-like"/>
    <property type="match status" value="1"/>
</dbReference>
<dbReference type="InterPro" id="IPR018062">
    <property type="entry name" value="HTH_AraC-typ_CS"/>
</dbReference>
<dbReference type="PANTHER" id="PTHR43130:SF3">
    <property type="entry name" value="HTH-TYPE TRANSCRIPTIONAL REGULATOR RV1931C"/>
    <property type="match status" value="1"/>
</dbReference>
<feature type="domain" description="HTH araC/xylS-type" evidence="5">
    <location>
        <begin position="221"/>
        <end position="319"/>
    </location>
</feature>
<evidence type="ECO:0000256" key="3">
    <source>
        <dbReference type="ARBA" id="ARBA00023163"/>
    </source>
</evidence>
<name>A0A1M5AMG8_9BURK</name>
<evidence type="ECO:0000259" key="5">
    <source>
        <dbReference type="PROSITE" id="PS01124"/>
    </source>
</evidence>
<protein>
    <submittedName>
        <fullName evidence="6">Transcriptional regulator GlxA family, contains an amidase domain and an AraC-type DNA-binding HTH domain</fullName>
    </submittedName>
</protein>